<evidence type="ECO:0000256" key="2">
    <source>
        <dbReference type="ARBA" id="ARBA00023239"/>
    </source>
</evidence>
<evidence type="ECO:0000259" key="4">
    <source>
        <dbReference type="Pfam" id="PF12697"/>
    </source>
</evidence>
<comment type="function">
    <text evidence="3">Catalyzes a proton abstraction reaction that results in 2,5-elimination of pyruvate from 2-succinyl-5-enolpyruvyl-6-hydroxy-3-cyclohexene-1-carboxylate (SEPHCHC) and the formation of 2-succinyl-6-hydroxy-2,4-cyclohexadiene-1-carboxylate (SHCHC).</text>
</comment>
<dbReference type="EC" id="4.2.99.20" evidence="3"/>
<comment type="subunit">
    <text evidence="3">Monomer.</text>
</comment>
<evidence type="ECO:0000256" key="1">
    <source>
        <dbReference type="ARBA" id="ARBA00022428"/>
    </source>
</evidence>
<gene>
    <name evidence="3" type="primary">menH</name>
    <name evidence="5" type="ORF">BSZ37_16365</name>
</gene>
<comment type="pathway">
    <text evidence="3">Quinol/quinone metabolism; 1,4-dihydroxy-2-naphthoate biosynthesis; 1,4-dihydroxy-2-naphthoate from chorismate: step 3/7.</text>
</comment>
<dbReference type="EMBL" id="MQWD01000001">
    <property type="protein sequence ID" value="PAP77902.1"/>
    <property type="molecule type" value="Genomic_DNA"/>
</dbReference>
<evidence type="ECO:0000313" key="6">
    <source>
        <dbReference type="Proteomes" id="UP000216339"/>
    </source>
</evidence>
<dbReference type="Gene3D" id="3.40.50.1820">
    <property type="entry name" value="alpha/beta hydrolase"/>
    <property type="match status" value="1"/>
</dbReference>
<dbReference type="SUPFAM" id="SSF53474">
    <property type="entry name" value="alpha/beta-Hydrolases"/>
    <property type="match status" value="1"/>
</dbReference>
<dbReference type="AlphaFoldDB" id="A0A271J331"/>
<dbReference type="PANTHER" id="PTHR42916">
    <property type="entry name" value="2-SUCCINYL-5-ENOLPYRUVYL-6-HYDROXY-3-CYCLOHEXENE-1-CARBOXYLATE SYNTHASE"/>
    <property type="match status" value="1"/>
</dbReference>
<dbReference type="HAMAP" id="MF_01660">
    <property type="entry name" value="MenH"/>
    <property type="match status" value="1"/>
</dbReference>
<comment type="similarity">
    <text evidence="3">Belongs to the AB hydrolase superfamily. MenH family.</text>
</comment>
<dbReference type="RefSeq" id="WP_095511574.1">
    <property type="nucleotide sequence ID" value="NZ_MQWD01000001.1"/>
</dbReference>
<dbReference type="PANTHER" id="PTHR42916:SF1">
    <property type="entry name" value="PROTEIN PHYLLO, CHLOROPLASTIC"/>
    <property type="match status" value="1"/>
</dbReference>
<dbReference type="Proteomes" id="UP000216339">
    <property type="component" value="Unassembled WGS sequence"/>
</dbReference>
<dbReference type="InterPro" id="IPR022485">
    <property type="entry name" value="SHCHC_synthase_MenH"/>
</dbReference>
<dbReference type="OrthoDB" id="252464at2"/>
<dbReference type="InterPro" id="IPR000639">
    <property type="entry name" value="Epox_hydrolase-like"/>
</dbReference>
<organism evidence="5 6">
    <name type="scientific">Rubrivirga marina</name>
    <dbReference type="NCBI Taxonomy" id="1196024"/>
    <lineage>
        <taxon>Bacteria</taxon>
        <taxon>Pseudomonadati</taxon>
        <taxon>Rhodothermota</taxon>
        <taxon>Rhodothermia</taxon>
        <taxon>Rhodothermales</taxon>
        <taxon>Rubricoccaceae</taxon>
        <taxon>Rubrivirga</taxon>
    </lineage>
</organism>
<evidence type="ECO:0000313" key="5">
    <source>
        <dbReference type="EMBL" id="PAP77902.1"/>
    </source>
</evidence>
<dbReference type="UniPathway" id="UPA01057">
    <property type="reaction ID" value="UER00900"/>
</dbReference>
<comment type="catalytic activity">
    <reaction evidence="3">
        <text>5-enolpyruvoyl-6-hydroxy-2-succinyl-cyclohex-3-ene-1-carboxylate = (1R,6R)-6-hydroxy-2-succinyl-cyclohexa-2,4-diene-1-carboxylate + pyruvate</text>
        <dbReference type="Rhea" id="RHEA:25597"/>
        <dbReference type="ChEBI" id="CHEBI:15361"/>
        <dbReference type="ChEBI" id="CHEBI:58689"/>
        <dbReference type="ChEBI" id="CHEBI:58818"/>
        <dbReference type="EC" id="4.2.99.20"/>
    </reaction>
</comment>
<evidence type="ECO:0000256" key="3">
    <source>
        <dbReference type="HAMAP-Rule" id="MF_01660"/>
    </source>
</evidence>
<protein>
    <recommendedName>
        <fullName evidence="3">Putative 2-succinyl-6-hydroxy-2,4-cyclohexadiene-1-carboxylate synthase</fullName>
        <shortName evidence="3">SHCHC synthase</shortName>
        <ecNumber evidence="3">4.2.99.20</ecNumber>
    </recommendedName>
</protein>
<keyword evidence="6" id="KW-1185">Reference proteome</keyword>
<comment type="caution">
    <text evidence="5">The sequence shown here is derived from an EMBL/GenBank/DDBJ whole genome shotgun (WGS) entry which is preliminary data.</text>
</comment>
<dbReference type="PRINTS" id="PR00111">
    <property type="entry name" value="ABHYDROLASE"/>
</dbReference>
<dbReference type="InterPro" id="IPR000073">
    <property type="entry name" value="AB_hydrolase_1"/>
</dbReference>
<dbReference type="GO" id="GO:0009234">
    <property type="term" value="P:menaquinone biosynthetic process"/>
    <property type="evidence" value="ECO:0007669"/>
    <property type="project" value="UniProtKB-UniRule"/>
</dbReference>
<feature type="domain" description="AB hydrolase-1" evidence="4">
    <location>
        <begin position="5"/>
        <end position="234"/>
    </location>
</feature>
<dbReference type="PRINTS" id="PR00412">
    <property type="entry name" value="EPOXHYDRLASE"/>
</dbReference>
<dbReference type="UniPathway" id="UPA00079"/>
<reference evidence="5 6" key="1">
    <citation type="submission" date="2016-11" db="EMBL/GenBank/DDBJ databases">
        <title>Study of marine rhodopsin-containing bacteria.</title>
        <authorList>
            <person name="Yoshizawa S."/>
            <person name="Kumagai Y."/>
            <person name="Kogure K."/>
        </authorList>
    </citation>
    <scope>NUCLEOTIDE SEQUENCE [LARGE SCALE GENOMIC DNA]</scope>
    <source>
        <strain evidence="5 6">SAORIC-28</strain>
    </source>
</reference>
<comment type="pathway">
    <text evidence="3">Quinol/quinone metabolism; menaquinone biosynthesis.</text>
</comment>
<keyword evidence="2 3" id="KW-0456">Lyase</keyword>
<keyword evidence="1 3" id="KW-0474">Menaquinone biosynthesis</keyword>
<dbReference type="Pfam" id="PF12697">
    <property type="entry name" value="Abhydrolase_6"/>
    <property type="match status" value="1"/>
</dbReference>
<sequence>MRPPVVLLHGFLGRGADWDSVRLGLPTDWDVHAPDLPGHGSAHALPEAAHTVDGAADLVASQAEAPVDLVGYSMGGRLALHVAVTRPEAVRRLVLISASPGLRAEAERAERRALDAARAAEIAADLPAFVDRWYRMPLFSLPDDLRHRLTADRIAHNDPAGLGRSLEGMGTGAQPSHWDALAGIRAPTLAVAGARDAKFVRLAQQMAEAGGFETAIVPGAAHLLPAEAPDALAALLTDFLTRPDPPSDG</sequence>
<name>A0A271J331_9BACT</name>
<dbReference type="GO" id="GO:0070205">
    <property type="term" value="F:2-succinyl-6-hydroxy-2,4-cyclohexadiene-1-carboxylate synthase activity"/>
    <property type="evidence" value="ECO:0007669"/>
    <property type="project" value="UniProtKB-UniRule"/>
</dbReference>
<dbReference type="InterPro" id="IPR029058">
    <property type="entry name" value="AB_hydrolase_fold"/>
</dbReference>
<proteinExistence type="inferred from homology"/>
<accession>A0A271J331</accession>